<dbReference type="Pfam" id="PF04264">
    <property type="entry name" value="YceI"/>
    <property type="match status" value="1"/>
</dbReference>
<dbReference type="InterPro" id="IPR036761">
    <property type="entry name" value="TTHA0802/YceI-like_sf"/>
</dbReference>
<dbReference type="Gene3D" id="2.40.128.110">
    <property type="entry name" value="Lipid/polyisoprenoid-binding, YceI-like"/>
    <property type="match status" value="1"/>
</dbReference>
<evidence type="ECO:0000256" key="1">
    <source>
        <dbReference type="ARBA" id="ARBA00008812"/>
    </source>
</evidence>
<dbReference type="InterPro" id="IPR007372">
    <property type="entry name" value="Lipid/polyisoprenoid-bd_YceI"/>
</dbReference>
<comment type="caution">
    <text evidence="3">The sequence shown here is derived from an EMBL/GenBank/DDBJ whole genome shotgun (WGS) entry which is preliminary data.</text>
</comment>
<dbReference type="RefSeq" id="WP_254168249.1">
    <property type="nucleotide sequence ID" value="NZ_JANAFB010000041.1"/>
</dbReference>
<dbReference type="PANTHER" id="PTHR34406">
    <property type="entry name" value="PROTEIN YCEI"/>
    <property type="match status" value="1"/>
</dbReference>
<comment type="similarity">
    <text evidence="1">Belongs to the UPF0312 family.</text>
</comment>
<evidence type="ECO:0000259" key="2">
    <source>
        <dbReference type="SMART" id="SM00867"/>
    </source>
</evidence>
<accession>A0A9X2HEM5</accession>
<evidence type="ECO:0000313" key="4">
    <source>
        <dbReference type="Proteomes" id="UP001139502"/>
    </source>
</evidence>
<reference evidence="3" key="1">
    <citation type="submission" date="2022-06" db="EMBL/GenBank/DDBJ databases">
        <title>Rothia sp. isolated from sandalwood seedling.</title>
        <authorList>
            <person name="Tuikhar N."/>
            <person name="Kirdat K."/>
            <person name="Thorat V."/>
            <person name="Swetha P."/>
            <person name="Padma S."/>
            <person name="Sundararaj R."/>
            <person name="Yadav A."/>
        </authorList>
    </citation>
    <scope>NUCLEOTIDE SEQUENCE</scope>
    <source>
        <strain evidence="3">AR01</strain>
    </source>
</reference>
<keyword evidence="4" id="KW-1185">Reference proteome</keyword>
<dbReference type="SUPFAM" id="SSF101874">
    <property type="entry name" value="YceI-like"/>
    <property type="match status" value="1"/>
</dbReference>
<proteinExistence type="inferred from homology"/>
<dbReference type="PANTHER" id="PTHR34406:SF1">
    <property type="entry name" value="PROTEIN YCEI"/>
    <property type="match status" value="1"/>
</dbReference>
<dbReference type="Proteomes" id="UP001139502">
    <property type="component" value="Unassembled WGS sequence"/>
</dbReference>
<evidence type="ECO:0000313" key="3">
    <source>
        <dbReference type="EMBL" id="MCP3426900.1"/>
    </source>
</evidence>
<dbReference type="AlphaFoldDB" id="A0A9X2HEM5"/>
<dbReference type="EMBL" id="JANAFB010000041">
    <property type="protein sequence ID" value="MCP3426900.1"/>
    <property type="molecule type" value="Genomic_DNA"/>
</dbReference>
<gene>
    <name evidence="3" type="ORF">NBM05_13010</name>
</gene>
<organism evidence="3 4">
    <name type="scientific">Rothia santali</name>
    <dbReference type="NCBI Taxonomy" id="2949643"/>
    <lineage>
        <taxon>Bacteria</taxon>
        <taxon>Bacillati</taxon>
        <taxon>Actinomycetota</taxon>
        <taxon>Actinomycetes</taxon>
        <taxon>Micrococcales</taxon>
        <taxon>Micrococcaceae</taxon>
        <taxon>Rothia</taxon>
    </lineage>
</organism>
<protein>
    <submittedName>
        <fullName evidence="3">YceI family protein</fullName>
    </submittedName>
</protein>
<dbReference type="SMART" id="SM00867">
    <property type="entry name" value="YceI"/>
    <property type="match status" value="1"/>
</dbReference>
<name>A0A9X2HEM5_9MICC</name>
<feature type="domain" description="Lipid/polyisoprenoid-binding YceI-like" evidence="2">
    <location>
        <begin position="11"/>
        <end position="178"/>
    </location>
</feature>
<sequence>MTTLDGLVPGAWTFDPAHSEIGFSVRHAGISTVRGTFHEAVASLEVGEDVDDSSVSATIQAASIDTGQEARDGHVKSADFFDVEAYPELTFASTAFRVEDDEVSIDGELTIRDQTRPVTLKGEFGGVAVDAFGQTRAGFSVAASISRKEFGITWNAALEAGGVLVSDKVKISLDVAFLAPAA</sequence>